<dbReference type="KEGG" id="dpn:BCB69_01555"/>
<dbReference type="EMBL" id="CP017037">
    <property type="protein sequence ID" value="AOH38779.1"/>
    <property type="molecule type" value="Genomic_DNA"/>
</dbReference>
<evidence type="ECO:0000256" key="8">
    <source>
        <dbReference type="RuleBase" id="RU363064"/>
    </source>
</evidence>
<dbReference type="InterPro" id="IPR001463">
    <property type="entry name" value="Na/Ala_symport"/>
</dbReference>
<evidence type="ECO:0000256" key="1">
    <source>
        <dbReference type="ARBA" id="ARBA00004651"/>
    </source>
</evidence>
<comment type="subcellular location">
    <subcellularLocation>
        <location evidence="1 8">Cell membrane</location>
        <topology evidence="1 8">Multi-pass membrane protein</topology>
    </subcellularLocation>
</comment>
<comment type="similarity">
    <text evidence="2 8">Belongs to the alanine or glycine:cation symporter (AGCS) (TC 2.A.25) family.</text>
</comment>
<evidence type="ECO:0000256" key="3">
    <source>
        <dbReference type="ARBA" id="ARBA00022448"/>
    </source>
</evidence>
<keyword evidence="7 8" id="KW-0472">Membrane</keyword>
<feature type="transmembrane region" description="Helical" evidence="8">
    <location>
        <begin position="385"/>
        <end position="408"/>
    </location>
</feature>
<feature type="transmembrane region" description="Helical" evidence="8">
    <location>
        <begin position="456"/>
        <end position="476"/>
    </location>
</feature>
<dbReference type="Pfam" id="PF01235">
    <property type="entry name" value="Na_Ala_symp"/>
    <property type="match status" value="1"/>
</dbReference>
<reference evidence="10" key="1">
    <citation type="submission" date="2016-08" db="EMBL/GenBank/DDBJ databases">
        <authorList>
            <person name="Holder M.E."/>
            <person name="Ajami N.J."/>
            <person name="Petrosino J.F."/>
        </authorList>
    </citation>
    <scope>NUCLEOTIDE SEQUENCE [LARGE SCALE GENOMIC DNA]</scope>
    <source>
        <strain evidence="10">F0677</strain>
    </source>
</reference>
<feature type="transmembrane region" description="Helical" evidence="8">
    <location>
        <begin position="213"/>
        <end position="230"/>
    </location>
</feature>
<keyword evidence="4 8" id="KW-1003">Cell membrane</keyword>
<comment type="caution">
    <text evidence="8">Lacks conserved residue(s) required for the propagation of feature annotation.</text>
</comment>
<keyword evidence="3 8" id="KW-0813">Transport</keyword>
<dbReference type="PROSITE" id="PS00873">
    <property type="entry name" value="NA_ALANINE_SYMP"/>
    <property type="match status" value="1"/>
</dbReference>
<evidence type="ECO:0000256" key="6">
    <source>
        <dbReference type="ARBA" id="ARBA00022989"/>
    </source>
</evidence>
<keyword evidence="8" id="KW-0769">Symport</keyword>
<dbReference type="STRING" id="39950.BCB69_01555"/>
<feature type="transmembrane region" description="Helical" evidence="8">
    <location>
        <begin position="242"/>
        <end position="263"/>
    </location>
</feature>
<dbReference type="GO" id="GO:0005283">
    <property type="term" value="F:amino acid:sodium symporter activity"/>
    <property type="evidence" value="ECO:0007669"/>
    <property type="project" value="InterPro"/>
</dbReference>
<dbReference type="PANTHER" id="PTHR30330">
    <property type="entry name" value="AGSS FAMILY TRANSPORTER, SODIUM-ALANINE"/>
    <property type="match status" value="1"/>
</dbReference>
<feature type="transmembrane region" description="Helical" evidence="8">
    <location>
        <begin position="327"/>
        <end position="351"/>
    </location>
</feature>
<keyword evidence="6 8" id="KW-1133">Transmembrane helix</keyword>
<proteinExistence type="inferred from homology"/>
<dbReference type="PANTHER" id="PTHR30330:SF1">
    <property type="entry name" value="AMINO-ACID CARRIER PROTEIN ALST"/>
    <property type="match status" value="1"/>
</dbReference>
<evidence type="ECO:0000256" key="5">
    <source>
        <dbReference type="ARBA" id="ARBA00022692"/>
    </source>
</evidence>
<keyword evidence="5 8" id="KW-0812">Transmembrane</keyword>
<evidence type="ECO:0000256" key="4">
    <source>
        <dbReference type="ARBA" id="ARBA00022475"/>
    </source>
</evidence>
<evidence type="ECO:0000313" key="10">
    <source>
        <dbReference type="Proteomes" id="UP000094757"/>
    </source>
</evidence>
<evidence type="ECO:0000313" key="9">
    <source>
        <dbReference type="EMBL" id="AOH38779.1"/>
    </source>
</evidence>
<dbReference type="RefSeq" id="WP_069176812.1">
    <property type="nucleotide sequence ID" value="NZ_CP017037.1"/>
</dbReference>
<evidence type="ECO:0000256" key="2">
    <source>
        <dbReference type="ARBA" id="ARBA00009261"/>
    </source>
</evidence>
<gene>
    <name evidence="9" type="ORF">BCB69_01555</name>
</gene>
<feature type="transmembrane region" description="Helical" evidence="8">
    <location>
        <begin position="420"/>
        <end position="444"/>
    </location>
</feature>
<dbReference type="NCBIfam" id="TIGR00835">
    <property type="entry name" value="agcS"/>
    <property type="match status" value="1"/>
</dbReference>
<feature type="transmembrane region" description="Helical" evidence="8">
    <location>
        <begin position="35"/>
        <end position="57"/>
    </location>
</feature>
<dbReference type="Proteomes" id="UP000094757">
    <property type="component" value="Chromosome"/>
</dbReference>
<feature type="transmembrane region" description="Helical" evidence="8">
    <location>
        <begin position="269"/>
        <end position="293"/>
    </location>
</feature>
<dbReference type="PRINTS" id="PR00175">
    <property type="entry name" value="NAALASMPORT"/>
</dbReference>
<feature type="transmembrane region" description="Helical" evidence="8">
    <location>
        <begin position="166"/>
        <end position="186"/>
    </location>
</feature>
<accession>A0A1B3WCU1</accession>
<feature type="transmembrane region" description="Helical" evidence="8">
    <location>
        <begin position="78"/>
        <end position="96"/>
    </location>
</feature>
<evidence type="ECO:0000256" key="7">
    <source>
        <dbReference type="ARBA" id="ARBA00023136"/>
    </source>
</evidence>
<name>A0A1B3WCU1_9FIRM</name>
<feature type="transmembrane region" description="Helical" evidence="8">
    <location>
        <begin position="102"/>
        <end position="123"/>
    </location>
</feature>
<feature type="transmembrane region" description="Helical" evidence="8">
    <location>
        <begin position="5"/>
        <end position="23"/>
    </location>
</feature>
<dbReference type="GO" id="GO:0005886">
    <property type="term" value="C:plasma membrane"/>
    <property type="evidence" value="ECO:0007669"/>
    <property type="project" value="UniProtKB-SubCell"/>
</dbReference>
<organism evidence="9 10">
    <name type="scientific">Dialister pneumosintes</name>
    <dbReference type="NCBI Taxonomy" id="39950"/>
    <lineage>
        <taxon>Bacteria</taxon>
        <taxon>Bacillati</taxon>
        <taxon>Bacillota</taxon>
        <taxon>Negativicutes</taxon>
        <taxon>Veillonellales</taxon>
        <taxon>Veillonellaceae</taxon>
        <taxon>Dialister</taxon>
    </lineage>
</organism>
<dbReference type="AlphaFoldDB" id="A0A1B3WCU1"/>
<sequence length="511" mass="56323">MDSIFYFIDLVVSIIGPVSDFFWEFPTNFEWYSSIPVLGEFSFSTFILVGSGIYFTFKLRFIQVAWFKKGVKILARKYEGNTGISPLTAFLLSSGIRIGPGNILGVTGAIAVGGPGALFWMWVSAFFGMATSYVESTLAQIFKERRGNEFIGGLPYYAKTLCNNKAWVGVIASSAYIMYSLCGIPVDSFNTVTGIASLTRIITGTDFSVQSDVYYYIAAVVIFLVALMAFGGIKRVTKACDIVVPIMTSIYILTVISLILYNYENVPYFFHVVFEGAFTPDAMFGGALGITLVQGVKRGLMSNEAGQGTITMAAGVAGAKHPCEQGLVGAVGVFLDTHIICTMTAFIIIMAHRYMIDPQGWEAAETYSRFLMSISSMTPGFLETVISFLLSLCFSMFAYTCVIGMVTFSEISARRISDNPIFVTAIRILCIFVSAFGILSSIAGYDLSRMWAFEDLGNIVIVYVNILMLHIGFKYVKLATKHFERYGNVNFISRDVIGIDTPYWRKGSDIE</sequence>
<protein>
    <submittedName>
        <fullName evidence="9">Sodium:alanine symporter</fullName>
    </submittedName>
</protein>